<reference evidence="13 14" key="1">
    <citation type="submission" date="2020-02" db="EMBL/GenBank/DDBJ databases">
        <title>Partial ammonium oxidation to N2 by heterotrophic bacteria.</title>
        <authorList>
            <person name="Wu M."/>
        </authorList>
    </citation>
    <scope>NUCLEOTIDE SEQUENCE [LARGE SCALE GENOMIC DNA]</scope>
    <source>
        <strain evidence="13 14">HO-1</strain>
    </source>
</reference>
<evidence type="ECO:0000256" key="2">
    <source>
        <dbReference type="ARBA" id="ARBA00006490"/>
    </source>
</evidence>
<sequence length="397" mass="43308">MSRAQRIYMDYAATTPVDPRVADSMIPWLTERFGNPASSSHPYGWDAEEAVDQARRQVASLIGAEPREIVWTSGATEAINLALKGAAQFYQAKGRHIITVRTEHKAVLDTCLALQDEGFEITFLDVLPNGLIDPQVFAQAIRPDTILASVMLVNNEIGVIQDVQALGAVCREHKVLFHVDAAQATGKVAINVQEWPVDLMSMSAHKTYGPKGIGALYVRRKPAVRLKAQIHGGGHERGFRSGTLATHQIVGMGRAFELAAQEMDQDNQRITALRDRLWAGLQSIPDLYLNGSLEQRVPHNLNISVDHIEGEALMMALTELAVSSGSACTSASLEPSYVLTALGRSDQLAHSSLRLSLGRFTTEQEVDDTIAAIARVVEQLRAISPLWDESASEPCAQ</sequence>
<dbReference type="SUPFAM" id="SSF53383">
    <property type="entry name" value="PLP-dependent transferases"/>
    <property type="match status" value="1"/>
</dbReference>
<dbReference type="InterPro" id="IPR010240">
    <property type="entry name" value="Cys_deSase_IscS"/>
</dbReference>
<evidence type="ECO:0000256" key="11">
    <source>
        <dbReference type="RuleBase" id="RU004504"/>
    </source>
</evidence>
<dbReference type="PANTHER" id="PTHR11601:SF34">
    <property type="entry name" value="CYSTEINE DESULFURASE"/>
    <property type="match status" value="1"/>
</dbReference>
<evidence type="ECO:0000256" key="8">
    <source>
        <dbReference type="ARBA" id="ARBA00023014"/>
    </source>
</evidence>
<feature type="binding site" description="via persulfide group" evidence="10">
    <location>
        <position position="328"/>
    </location>
    <ligand>
        <name>[2Fe-2S] cluster</name>
        <dbReference type="ChEBI" id="CHEBI:190135"/>
        <note>ligand shared with IscU</note>
    </ligand>
</feature>
<dbReference type="NCBIfam" id="TIGR02006">
    <property type="entry name" value="IscS"/>
    <property type="match status" value="1"/>
</dbReference>
<dbReference type="Proteomes" id="UP000826050">
    <property type="component" value="Chromosome"/>
</dbReference>
<dbReference type="InterPro" id="IPR016454">
    <property type="entry name" value="Cysteine_dSase"/>
</dbReference>
<keyword evidence="4 10" id="KW-0001">2Fe-2S</keyword>
<feature type="binding site" evidence="10">
    <location>
        <begin position="75"/>
        <end position="76"/>
    </location>
    <ligand>
        <name>pyridoxal 5'-phosphate</name>
        <dbReference type="ChEBI" id="CHEBI:597326"/>
    </ligand>
</feature>
<feature type="binding site" evidence="10">
    <location>
        <position position="243"/>
    </location>
    <ligand>
        <name>pyridoxal 5'-phosphate</name>
        <dbReference type="ChEBI" id="CHEBI:597326"/>
    </ligand>
</feature>
<keyword evidence="10" id="KW-0963">Cytoplasm</keyword>
<dbReference type="PANTHER" id="PTHR11601">
    <property type="entry name" value="CYSTEINE DESULFURYLASE FAMILY MEMBER"/>
    <property type="match status" value="1"/>
</dbReference>
<keyword evidence="6 10" id="KW-0663">Pyridoxal phosphate</keyword>
<feature type="domain" description="Aminotransferase class V" evidence="12">
    <location>
        <begin position="7"/>
        <end position="367"/>
    </location>
</feature>
<comment type="pathway">
    <text evidence="10">Cofactor biosynthesis; iron-sulfur cluster biosynthesis.</text>
</comment>
<dbReference type="InterPro" id="IPR020578">
    <property type="entry name" value="Aminotrans_V_PyrdxlP_BS"/>
</dbReference>
<dbReference type="EC" id="2.8.1.7" evidence="10"/>
<feature type="active site" description="Cysteine persulfide intermediate" evidence="10">
    <location>
        <position position="328"/>
    </location>
</feature>
<dbReference type="Pfam" id="PF00266">
    <property type="entry name" value="Aminotran_5"/>
    <property type="match status" value="1"/>
</dbReference>
<evidence type="ECO:0000256" key="4">
    <source>
        <dbReference type="ARBA" id="ARBA00022714"/>
    </source>
</evidence>
<evidence type="ECO:0000256" key="10">
    <source>
        <dbReference type="HAMAP-Rule" id="MF_00331"/>
    </source>
</evidence>
<dbReference type="EMBL" id="CP049362">
    <property type="protein sequence ID" value="QXX78805.1"/>
    <property type="molecule type" value="Genomic_DNA"/>
</dbReference>
<evidence type="ECO:0000256" key="9">
    <source>
        <dbReference type="ARBA" id="ARBA00050776"/>
    </source>
</evidence>
<name>A0ABX8SUS8_9BURK</name>
<accession>A0ABX8SUS8</accession>
<dbReference type="InterPro" id="IPR015421">
    <property type="entry name" value="PyrdxlP-dep_Trfase_major"/>
</dbReference>
<evidence type="ECO:0000256" key="6">
    <source>
        <dbReference type="ARBA" id="ARBA00022898"/>
    </source>
</evidence>
<keyword evidence="14" id="KW-1185">Reference proteome</keyword>
<keyword evidence="5 10" id="KW-0479">Metal-binding</keyword>
<comment type="catalytic activity">
    <reaction evidence="9 10">
        <text>(sulfur carrier)-H + L-cysteine = (sulfur carrier)-SH + L-alanine</text>
        <dbReference type="Rhea" id="RHEA:43892"/>
        <dbReference type="Rhea" id="RHEA-COMP:14737"/>
        <dbReference type="Rhea" id="RHEA-COMP:14739"/>
        <dbReference type="ChEBI" id="CHEBI:29917"/>
        <dbReference type="ChEBI" id="CHEBI:35235"/>
        <dbReference type="ChEBI" id="CHEBI:57972"/>
        <dbReference type="ChEBI" id="CHEBI:64428"/>
        <dbReference type="EC" id="2.8.1.7"/>
    </reaction>
</comment>
<evidence type="ECO:0000256" key="5">
    <source>
        <dbReference type="ARBA" id="ARBA00022723"/>
    </source>
</evidence>
<dbReference type="InterPro" id="IPR015422">
    <property type="entry name" value="PyrdxlP-dep_Trfase_small"/>
</dbReference>
<dbReference type="Gene3D" id="3.40.640.10">
    <property type="entry name" value="Type I PLP-dependent aspartate aminotransferase-like (Major domain)"/>
    <property type="match status" value="1"/>
</dbReference>
<evidence type="ECO:0000313" key="13">
    <source>
        <dbReference type="EMBL" id="QXX78805.1"/>
    </source>
</evidence>
<evidence type="ECO:0000313" key="14">
    <source>
        <dbReference type="Proteomes" id="UP000826050"/>
    </source>
</evidence>
<dbReference type="Gene3D" id="3.90.1150.10">
    <property type="entry name" value="Aspartate Aminotransferase, domain 1"/>
    <property type="match status" value="1"/>
</dbReference>
<evidence type="ECO:0000256" key="3">
    <source>
        <dbReference type="ARBA" id="ARBA00022679"/>
    </source>
</evidence>
<keyword evidence="7 10" id="KW-0408">Iron</keyword>
<dbReference type="RefSeq" id="WP_059317754.1">
    <property type="nucleotide sequence ID" value="NZ_CP049362.1"/>
</dbReference>
<protein>
    <recommendedName>
        <fullName evidence="10">Cysteine desulfurase IscS</fullName>
        <ecNumber evidence="10">2.8.1.7</ecNumber>
    </recommendedName>
</protein>
<evidence type="ECO:0000259" key="12">
    <source>
        <dbReference type="Pfam" id="PF00266"/>
    </source>
</evidence>
<organism evidence="13 14">
    <name type="scientific">Alcaligenes ammonioxydans</name>
    <dbReference type="NCBI Taxonomy" id="2582914"/>
    <lineage>
        <taxon>Bacteria</taxon>
        <taxon>Pseudomonadati</taxon>
        <taxon>Pseudomonadota</taxon>
        <taxon>Betaproteobacteria</taxon>
        <taxon>Burkholderiales</taxon>
        <taxon>Alcaligenaceae</taxon>
        <taxon>Alcaligenes</taxon>
    </lineage>
</organism>
<proteinExistence type="inferred from homology"/>
<evidence type="ECO:0000256" key="1">
    <source>
        <dbReference type="ARBA" id="ARBA00001933"/>
    </source>
</evidence>
<feature type="binding site" evidence="10">
    <location>
        <position position="183"/>
    </location>
    <ligand>
        <name>pyridoxal 5'-phosphate</name>
        <dbReference type="ChEBI" id="CHEBI:597326"/>
    </ligand>
</feature>
<comment type="subunit">
    <text evidence="10">Homodimer. Forms a heterotetramer with IscU, interacts with other sulfur acceptors.</text>
</comment>
<keyword evidence="3 10" id="KW-0808">Transferase</keyword>
<dbReference type="PIRSF" id="PIRSF005572">
    <property type="entry name" value="NifS"/>
    <property type="match status" value="1"/>
</dbReference>
<comment type="cofactor">
    <cofactor evidence="1 10 11">
        <name>pyridoxal 5'-phosphate</name>
        <dbReference type="ChEBI" id="CHEBI:597326"/>
    </cofactor>
</comment>
<gene>
    <name evidence="10" type="primary">iscS</name>
    <name evidence="13" type="ORF">FE795_07115</name>
</gene>
<dbReference type="InterPro" id="IPR015424">
    <property type="entry name" value="PyrdxlP-dep_Trfase"/>
</dbReference>
<feature type="binding site" evidence="10">
    <location>
        <begin position="203"/>
        <end position="205"/>
    </location>
    <ligand>
        <name>pyridoxal 5'-phosphate</name>
        <dbReference type="ChEBI" id="CHEBI:597326"/>
    </ligand>
</feature>
<dbReference type="InterPro" id="IPR000192">
    <property type="entry name" value="Aminotrans_V_dom"/>
</dbReference>
<dbReference type="PROSITE" id="PS00595">
    <property type="entry name" value="AA_TRANSFER_CLASS_5"/>
    <property type="match status" value="1"/>
</dbReference>
<dbReference type="HAMAP" id="MF_00331">
    <property type="entry name" value="Cys_desulf_IscS"/>
    <property type="match status" value="1"/>
</dbReference>
<dbReference type="GO" id="GO:0031071">
    <property type="term" value="F:cysteine desulfurase activity"/>
    <property type="evidence" value="ECO:0007669"/>
    <property type="project" value="UniProtKB-EC"/>
</dbReference>
<keyword evidence="8 10" id="KW-0411">Iron-sulfur</keyword>
<feature type="binding site" evidence="10">
    <location>
        <position position="155"/>
    </location>
    <ligand>
        <name>pyridoxal 5'-phosphate</name>
        <dbReference type="ChEBI" id="CHEBI:597326"/>
    </ligand>
</feature>
<comment type="similarity">
    <text evidence="2 10">Belongs to the class-V pyridoxal-phosphate-dependent aminotransferase family. NifS/IscS subfamily.</text>
</comment>
<dbReference type="NCBIfam" id="NF010611">
    <property type="entry name" value="PRK14012.1"/>
    <property type="match status" value="1"/>
</dbReference>
<comment type="subcellular location">
    <subcellularLocation>
        <location evidence="10">Cytoplasm</location>
    </subcellularLocation>
</comment>
<evidence type="ECO:0000256" key="7">
    <source>
        <dbReference type="ARBA" id="ARBA00023004"/>
    </source>
</evidence>
<comment type="function">
    <text evidence="10">Master enzyme that delivers sulfur to a number of partners involved in Fe-S cluster assembly, tRNA modification or cofactor biosynthesis. Catalyzes the removal of elemental sulfur atoms from cysteine to produce alanine. Functions as a sulfur delivery protein for Fe-S cluster synthesis onto IscU, an Fe-S scaffold assembly protein, as well as other S acceptor proteins.</text>
</comment>
<feature type="modified residue" description="N6-(pyridoxal phosphate)lysine" evidence="10">
    <location>
        <position position="206"/>
    </location>
</feature>